<dbReference type="Proteomes" id="UP000694892">
    <property type="component" value="Chromosome 3S"/>
</dbReference>
<protein>
    <submittedName>
        <fullName evidence="1">Uncharacterized protein</fullName>
    </submittedName>
</protein>
<evidence type="ECO:0000313" key="1">
    <source>
        <dbReference type="EMBL" id="OCT86941.1"/>
    </source>
</evidence>
<organism evidence="1 2">
    <name type="scientific">Xenopus laevis</name>
    <name type="common">African clawed frog</name>
    <dbReference type="NCBI Taxonomy" id="8355"/>
    <lineage>
        <taxon>Eukaryota</taxon>
        <taxon>Metazoa</taxon>
        <taxon>Chordata</taxon>
        <taxon>Craniata</taxon>
        <taxon>Vertebrata</taxon>
        <taxon>Euteleostomi</taxon>
        <taxon>Amphibia</taxon>
        <taxon>Batrachia</taxon>
        <taxon>Anura</taxon>
        <taxon>Pipoidea</taxon>
        <taxon>Pipidae</taxon>
        <taxon>Xenopodinae</taxon>
        <taxon>Xenopus</taxon>
        <taxon>Xenopus</taxon>
    </lineage>
</organism>
<proteinExistence type="predicted"/>
<reference evidence="2" key="1">
    <citation type="journal article" date="2016" name="Nature">
        <title>Genome evolution in the allotetraploid frog Xenopus laevis.</title>
        <authorList>
            <person name="Session A.M."/>
            <person name="Uno Y."/>
            <person name="Kwon T."/>
            <person name="Chapman J.A."/>
            <person name="Toyoda A."/>
            <person name="Takahashi S."/>
            <person name="Fukui A."/>
            <person name="Hikosaka A."/>
            <person name="Suzuki A."/>
            <person name="Kondo M."/>
            <person name="van Heeringen S.J."/>
            <person name="Quigley I."/>
            <person name="Heinz S."/>
            <person name="Ogino H."/>
            <person name="Ochi H."/>
            <person name="Hellsten U."/>
            <person name="Lyons J.B."/>
            <person name="Simakov O."/>
            <person name="Putnam N."/>
            <person name="Stites J."/>
            <person name="Kuroki Y."/>
            <person name="Tanaka T."/>
            <person name="Michiue T."/>
            <person name="Watanabe M."/>
            <person name="Bogdanovic O."/>
            <person name="Lister R."/>
            <person name="Georgiou G."/>
            <person name="Paranjpe S.S."/>
            <person name="van Kruijsbergen I."/>
            <person name="Shu S."/>
            <person name="Carlson J."/>
            <person name="Kinoshita T."/>
            <person name="Ohta Y."/>
            <person name="Mawaribuchi S."/>
            <person name="Jenkins J."/>
            <person name="Grimwood J."/>
            <person name="Schmutz J."/>
            <person name="Mitros T."/>
            <person name="Mozaffari S.V."/>
            <person name="Suzuki Y."/>
            <person name="Haramoto Y."/>
            <person name="Yamamoto T.S."/>
            <person name="Takagi C."/>
            <person name="Heald R."/>
            <person name="Miller K."/>
            <person name="Haudenschild C."/>
            <person name="Kitzman J."/>
            <person name="Nakayama T."/>
            <person name="Izutsu Y."/>
            <person name="Robert J."/>
            <person name="Fortriede J."/>
            <person name="Burns K."/>
            <person name="Lotay V."/>
            <person name="Karimi K."/>
            <person name="Yasuoka Y."/>
            <person name="Dichmann D.S."/>
            <person name="Flajnik M.F."/>
            <person name="Houston D.W."/>
            <person name="Shendure J."/>
            <person name="DuPasquier L."/>
            <person name="Vize P.D."/>
            <person name="Zorn A.M."/>
            <person name="Ito M."/>
            <person name="Marcotte E.M."/>
            <person name="Wallingford J.B."/>
            <person name="Ito Y."/>
            <person name="Asashima M."/>
            <person name="Ueno N."/>
            <person name="Matsuda Y."/>
            <person name="Veenstra G.J."/>
            <person name="Fujiyama A."/>
            <person name="Harland R.M."/>
            <person name="Taira M."/>
            <person name="Rokhsar D.S."/>
        </authorList>
    </citation>
    <scope>NUCLEOTIDE SEQUENCE [LARGE SCALE GENOMIC DNA]</scope>
    <source>
        <strain evidence="2">J</strain>
    </source>
</reference>
<dbReference type="EMBL" id="CM004471">
    <property type="protein sequence ID" value="OCT86941.1"/>
    <property type="molecule type" value="Genomic_DNA"/>
</dbReference>
<dbReference type="AlphaFoldDB" id="A0A974HR70"/>
<sequence length="83" mass="9309">MVTLWCVVSLSIFETLIKYFKGVVHLCANYLSKRALRVGLGWRDTGKNPGGLLPGWPIKKYTSATCPCIRTQHRHELLPPACP</sequence>
<gene>
    <name evidence="1" type="ORF">XELAEV_18020631mg</name>
</gene>
<evidence type="ECO:0000313" key="2">
    <source>
        <dbReference type="Proteomes" id="UP000694892"/>
    </source>
</evidence>
<name>A0A974HR70_XENLA</name>
<accession>A0A974HR70</accession>